<dbReference type="Pfam" id="PF00855">
    <property type="entry name" value="PWWP"/>
    <property type="match status" value="1"/>
</dbReference>
<dbReference type="PRINTS" id="PR00503">
    <property type="entry name" value="BROMODOMAIN"/>
</dbReference>
<evidence type="ECO:0000259" key="14">
    <source>
        <dbReference type="PROSITE" id="PS51805"/>
    </source>
</evidence>
<organism evidence="15 16">
    <name type="scientific">Cryptococcus neoformans Tu259-1</name>
    <dbReference type="NCBI Taxonomy" id="1230072"/>
    <lineage>
        <taxon>Eukaryota</taxon>
        <taxon>Fungi</taxon>
        <taxon>Dikarya</taxon>
        <taxon>Basidiomycota</taxon>
        <taxon>Agaricomycotina</taxon>
        <taxon>Tremellomycetes</taxon>
        <taxon>Tremellales</taxon>
        <taxon>Cryptococcaceae</taxon>
        <taxon>Cryptococcus</taxon>
        <taxon>Cryptococcus neoformans species complex</taxon>
    </lineage>
</organism>
<dbReference type="GO" id="GO:0005634">
    <property type="term" value="C:nucleus"/>
    <property type="evidence" value="ECO:0007669"/>
    <property type="project" value="UniProtKB-SubCell"/>
</dbReference>
<evidence type="ECO:0000256" key="4">
    <source>
        <dbReference type="ARBA" id="ARBA00022771"/>
    </source>
</evidence>
<evidence type="ECO:0000256" key="6">
    <source>
        <dbReference type="ARBA" id="ARBA00023117"/>
    </source>
</evidence>
<dbReference type="FunFam" id="3.30.40.10:FF:000008">
    <property type="entry name" value="Bromodomain containing 1, isoform CRA_a"/>
    <property type="match status" value="1"/>
</dbReference>
<keyword evidence="5" id="KW-0862">Zinc</keyword>
<feature type="region of interest" description="Disordered" evidence="10">
    <location>
        <begin position="1021"/>
        <end position="1043"/>
    </location>
</feature>
<evidence type="ECO:0000256" key="10">
    <source>
        <dbReference type="SAM" id="MobiDB-lite"/>
    </source>
</evidence>
<feature type="compositionally biased region" description="Acidic residues" evidence="10">
    <location>
        <begin position="294"/>
        <end position="310"/>
    </location>
</feature>
<dbReference type="InterPro" id="IPR001487">
    <property type="entry name" value="Bromodomain"/>
</dbReference>
<dbReference type="Gene3D" id="2.30.30.140">
    <property type="match status" value="1"/>
</dbReference>
<dbReference type="PROSITE" id="PS01359">
    <property type="entry name" value="ZF_PHD_1"/>
    <property type="match status" value="1"/>
</dbReference>
<dbReference type="InterPro" id="IPR019787">
    <property type="entry name" value="Znf_PHD-finger"/>
</dbReference>
<evidence type="ECO:0000256" key="5">
    <source>
        <dbReference type="ARBA" id="ARBA00022833"/>
    </source>
</evidence>
<dbReference type="Pfam" id="PF10513">
    <property type="entry name" value="EPL1"/>
    <property type="match status" value="1"/>
</dbReference>
<evidence type="ECO:0000256" key="3">
    <source>
        <dbReference type="ARBA" id="ARBA00022737"/>
    </source>
</evidence>
<dbReference type="PANTHER" id="PTHR13793">
    <property type="entry name" value="PHD FINGER PROTEINS"/>
    <property type="match status" value="1"/>
</dbReference>
<dbReference type="PROSITE" id="PS50016">
    <property type="entry name" value="ZF_PHD_2"/>
    <property type="match status" value="1"/>
</dbReference>
<dbReference type="InterPro" id="IPR013083">
    <property type="entry name" value="Znf_RING/FYVE/PHD"/>
</dbReference>
<dbReference type="FunFam" id="3.30.40.10:FF:000007">
    <property type="entry name" value="Bromodomain containing 1, isoform CRA_b"/>
    <property type="match status" value="1"/>
</dbReference>
<dbReference type="Pfam" id="PF13831">
    <property type="entry name" value="PHD_2"/>
    <property type="match status" value="1"/>
</dbReference>
<protein>
    <submittedName>
        <fullName evidence="15">NuA3 HAT complex component NTO1</fullName>
    </submittedName>
</protein>
<dbReference type="InterPro" id="IPR011011">
    <property type="entry name" value="Znf_FYVE_PHD"/>
</dbReference>
<dbReference type="PANTHER" id="PTHR13793:SF107">
    <property type="entry name" value="BROMODOMAIN-CONTAINING PROTEIN HOMOLOG"/>
    <property type="match status" value="1"/>
</dbReference>
<feature type="region of interest" description="Disordered" evidence="10">
    <location>
        <begin position="842"/>
        <end position="1007"/>
    </location>
</feature>
<feature type="region of interest" description="Disordered" evidence="10">
    <location>
        <begin position="645"/>
        <end position="700"/>
    </location>
</feature>
<evidence type="ECO:0000259" key="11">
    <source>
        <dbReference type="PROSITE" id="PS50014"/>
    </source>
</evidence>
<reference evidence="15 16" key="1">
    <citation type="submission" date="2017-06" db="EMBL/GenBank/DDBJ databases">
        <title>Global population genomics of the pathogenic fungus Cryptococcus neoformans var. grubii.</title>
        <authorList>
            <person name="Cuomo C."/>
            <person name="Litvintseva A."/>
            <person name="Chen Y."/>
            <person name="Young S."/>
            <person name="Zeng Q."/>
            <person name="Chapman S."/>
            <person name="Gujja S."/>
            <person name="Saif S."/>
            <person name="Birren B."/>
        </authorList>
    </citation>
    <scope>NUCLEOTIDE SEQUENCE [LARGE SCALE GENOMIC DNA]</scope>
    <source>
        <strain evidence="15 16">Tu259-1</strain>
    </source>
</reference>
<feature type="compositionally biased region" description="Low complexity" evidence="10">
    <location>
        <begin position="326"/>
        <end position="342"/>
    </location>
</feature>
<evidence type="ECO:0000313" key="16">
    <source>
        <dbReference type="Proteomes" id="UP000199727"/>
    </source>
</evidence>
<dbReference type="CDD" id="cd04369">
    <property type="entry name" value="Bromodomain"/>
    <property type="match status" value="1"/>
</dbReference>
<feature type="domain" description="PWWP" evidence="13">
    <location>
        <begin position="1056"/>
        <end position="1132"/>
    </location>
</feature>
<dbReference type="OrthoDB" id="20839at2759"/>
<dbReference type="InterPro" id="IPR001965">
    <property type="entry name" value="Znf_PHD"/>
</dbReference>
<feature type="region of interest" description="Disordered" evidence="10">
    <location>
        <begin position="716"/>
        <end position="793"/>
    </location>
</feature>
<accession>A0A854QAV9</accession>
<dbReference type="CDD" id="cd05839">
    <property type="entry name" value="PWWP_BRPF"/>
    <property type="match status" value="1"/>
</dbReference>
<dbReference type="SMART" id="SM00249">
    <property type="entry name" value="PHD"/>
    <property type="match status" value="2"/>
</dbReference>
<evidence type="ECO:0000256" key="9">
    <source>
        <dbReference type="PROSITE-ProRule" id="PRU00146"/>
    </source>
</evidence>
<dbReference type="PROSITE" id="PS50014">
    <property type="entry name" value="BROMODOMAIN_2"/>
    <property type="match status" value="1"/>
</dbReference>
<dbReference type="Gene3D" id="3.30.40.10">
    <property type="entry name" value="Zinc/RING finger domain, C3HC4 (zinc finger)"/>
    <property type="match status" value="2"/>
</dbReference>
<dbReference type="EMBL" id="AMKT01000056">
    <property type="protein sequence ID" value="OXG18267.1"/>
    <property type="molecule type" value="Genomic_DNA"/>
</dbReference>
<dbReference type="AlphaFoldDB" id="A0A854QAV9"/>
<keyword evidence="3" id="KW-0677">Repeat</keyword>
<feature type="compositionally biased region" description="Polar residues" evidence="10">
    <location>
        <begin position="781"/>
        <end position="793"/>
    </location>
</feature>
<dbReference type="Gene3D" id="1.20.920.10">
    <property type="entry name" value="Bromodomain-like"/>
    <property type="match status" value="1"/>
</dbReference>
<feature type="domain" description="Bromo" evidence="11">
    <location>
        <begin position="500"/>
        <end position="570"/>
    </location>
</feature>
<evidence type="ECO:0000256" key="2">
    <source>
        <dbReference type="ARBA" id="ARBA00022723"/>
    </source>
</evidence>
<feature type="compositionally biased region" description="Basic residues" evidence="10">
    <location>
        <begin position="316"/>
        <end position="325"/>
    </location>
</feature>
<comment type="subcellular location">
    <subcellularLocation>
        <location evidence="1">Nucleus</location>
    </subcellularLocation>
</comment>
<comment type="caution">
    <text evidence="15">The sequence shown here is derived from an EMBL/GenBank/DDBJ whole genome shotgun (WGS) entry which is preliminary data.</text>
</comment>
<keyword evidence="4 9" id="KW-0863">Zinc-finger</keyword>
<proteinExistence type="predicted"/>
<dbReference type="SUPFAM" id="SSF47370">
    <property type="entry name" value="Bromodomain"/>
    <property type="match status" value="1"/>
</dbReference>
<dbReference type="InterPro" id="IPR000313">
    <property type="entry name" value="PWWP_dom"/>
</dbReference>
<keyword evidence="7" id="KW-0539">Nucleus</keyword>
<dbReference type="InterPro" id="IPR036427">
    <property type="entry name" value="Bromodomain-like_sf"/>
</dbReference>
<dbReference type="SUPFAM" id="SSF63748">
    <property type="entry name" value="Tudor/PWWP/MBT"/>
    <property type="match status" value="1"/>
</dbReference>
<keyword evidence="6 8" id="KW-0103">Bromodomain</keyword>
<dbReference type="PROSITE" id="PS51805">
    <property type="entry name" value="EPHD"/>
    <property type="match status" value="1"/>
</dbReference>
<feature type="region of interest" description="Disordered" evidence="10">
    <location>
        <begin position="293"/>
        <end position="368"/>
    </location>
</feature>
<dbReference type="Proteomes" id="UP000199727">
    <property type="component" value="Unassembled WGS sequence"/>
</dbReference>
<feature type="domain" description="PHD-type" evidence="14">
    <location>
        <begin position="178"/>
        <end position="290"/>
    </location>
</feature>
<dbReference type="InterPro" id="IPR034732">
    <property type="entry name" value="EPHD"/>
</dbReference>
<evidence type="ECO:0000256" key="8">
    <source>
        <dbReference type="PROSITE-ProRule" id="PRU00035"/>
    </source>
</evidence>
<keyword evidence="2" id="KW-0479">Metal-binding</keyword>
<evidence type="ECO:0000259" key="12">
    <source>
        <dbReference type="PROSITE" id="PS50016"/>
    </source>
</evidence>
<dbReference type="Pfam" id="PF00439">
    <property type="entry name" value="Bromodomain"/>
    <property type="match status" value="1"/>
</dbReference>
<feature type="domain" description="PHD-type" evidence="12">
    <location>
        <begin position="124"/>
        <end position="174"/>
    </location>
</feature>
<dbReference type="InterPro" id="IPR050701">
    <property type="entry name" value="Histone_Mod_Regulator"/>
</dbReference>
<name>A0A854QAV9_CRYNE</name>
<dbReference type="InterPro" id="IPR019542">
    <property type="entry name" value="Enhancer_polycomb-like_N"/>
</dbReference>
<dbReference type="InterPro" id="IPR019786">
    <property type="entry name" value="Zinc_finger_PHD-type_CS"/>
</dbReference>
<dbReference type="CDD" id="cd15492">
    <property type="entry name" value="PHD_BRPF_JADE_like"/>
    <property type="match status" value="1"/>
</dbReference>
<sequence length="1184" mass="132945">MPLHDLPKVSFTLITDDPALLHPAGVQSEQSRSYGYNDFSDFERPEHYIRYIEPIESELAVQVEYDMDEQDQAWLDTYNAERKKDQCGPISYEVFEIIMDKLEKEWFNLSKRIPQPQQQLAPEDSKCSICDDGEGENSNAIVFCDGCNLAVHQDCYGVPYIPEGQWLCRKCTVSPENPVSCIFCPNEGGAFKQTTTGQWAHLLCAIWIPETTLGNSIYMEPVESVELVPKGRWKLVCSLCKERVGACIQCENRNCFTAFHVTCARQLGLLQSMKSLTTDGTLHAYCHKHMPLDESNDQEVEDDEEEDGSWEEFPHNHHAHSKTKSKTQSSKSRTSKSHPTPTAKRPAQPLVIPVTKKSAQAHSKSFRPGPPIVPKMIVNRILEYVGKVQLRKKPQVVEKICRYWSLKREARRGAPLLKRLHLEPWTASTAVRTQTESEKAQKLKLLQMLRNDLEKVRMLADLVRKREKEKLRQVQVIKDVVDRFIFPYSERLRVTLERISAMDRREMFLNPVTPAEAPDYFDIVKEPMCWLYIDEKLEKNAYVDIADFKRDIMLVLDNAMLYNAKDTPFHRAASKLKTSAQPLLNELDSITTSHRSTFTESLVPSDLPVGDLEPALPHILAFFQETTVSSQPEEPQDLLTSLFTTELEPPKPPTPTPSPPPAPKKYRRPTKEEKQKKWDAVVKERQEKGLGRSTRGTEKLTREFEEEAGMTAAAIERGESTPVPVEGGSGMGIDHDGRAVRRSTRNSLGGASPAVSTPKPAPRQRKKEPEQVPVAEVLSRSARSTSTILPPTRQQRGVIGLEALPLLTTKERLEQERALDLTTNEVDAADQFKRFNVGWVLPEGTKRKRSQNATSGGAINTMPRPSKNSTSHTRSKKNEAGLPAALVTPKSSRSRSKKDAHHINVIQEEEEGEMEIATPKRSDKGSVVESKNGGFVEAADDDSDLSPPPTSLPGSTVPSPRAAYRVAKPADGHGSDIENDAESDNEDQLQTEKKKPDLEGQGDQETILRGTKRKSENNIEAPVRAKKRSKTIQAEEEKVAKAPRKGKGRVKALYPPGTLVWAKIHTFPFFPAEIVNLIDDRDEVPDAVLNEETASRAAAKNVNKDVWLVRFFDARSSYGWITGDRLDELGEDENVDAMYLAGKDREGKSKGFKTPSLKRACRKGYRDALNNMESSANEGGRNEK</sequence>
<evidence type="ECO:0000259" key="13">
    <source>
        <dbReference type="PROSITE" id="PS50812"/>
    </source>
</evidence>
<dbReference type="SUPFAM" id="SSF57903">
    <property type="entry name" value="FYVE/PHD zinc finger"/>
    <property type="match status" value="1"/>
</dbReference>
<dbReference type="GO" id="GO:0008270">
    <property type="term" value="F:zinc ion binding"/>
    <property type="evidence" value="ECO:0007669"/>
    <property type="project" value="UniProtKB-KW"/>
</dbReference>
<dbReference type="PROSITE" id="PS50812">
    <property type="entry name" value="PWWP"/>
    <property type="match status" value="1"/>
</dbReference>
<evidence type="ECO:0000256" key="1">
    <source>
        <dbReference type="ARBA" id="ARBA00004123"/>
    </source>
</evidence>
<evidence type="ECO:0000256" key="7">
    <source>
        <dbReference type="ARBA" id="ARBA00023242"/>
    </source>
</evidence>
<feature type="compositionally biased region" description="Acidic residues" evidence="10">
    <location>
        <begin position="977"/>
        <end position="989"/>
    </location>
</feature>
<evidence type="ECO:0000313" key="15">
    <source>
        <dbReference type="EMBL" id="OXG18267.1"/>
    </source>
</evidence>
<dbReference type="SMART" id="SM00297">
    <property type="entry name" value="BROMO"/>
    <property type="match status" value="1"/>
</dbReference>
<gene>
    <name evidence="15" type="ORF">C361_04389</name>
</gene>
<dbReference type="GO" id="GO:0006325">
    <property type="term" value="P:chromatin organization"/>
    <property type="evidence" value="ECO:0007669"/>
    <property type="project" value="UniProtKB-ARBA"/>
</dbReference>
<feature type="compositionally biased region" description="Pro residues" evidence="10">
    <location>
        <begin position="650"/>
        <end position="663"/>
    </location>
</feature>
<dbReference type="SMART" id="SM00293">
    <property type="entry name" value="PWWP"/>
    <property type="match status" value="1"/>
</dbReference>
<dbReference type="Pfam" id="PF13832">
    <property type="entry name" value="zf-HC5HC2H_2"/>
    <property type="match status" value="1"/>
</dbReference>
<feature type="compositionally biased region" description="Basic and acidic residues" evidence="10">
    <location>
        <begin position="669"/>
        <end position="700"/>
    </location>
</feature>
<dbReference type="GO" id="GO:0006357">
    <property type="term" value="P:regulation of transcription by RNA polymerase II"/>
    <property type="evidence" value="ECO:0007669"/>
    <property type="project" value="TreeGrafter"/>
</dbReference>